<proteinExistence type="predicted"/>
<protein>
    <submittedName>
        <fullName evidence="1">Uncharacterized protein</fullName>
    </submittedName>
</protein>
<name>A0A382IXW3_9ZZZZ</name>
<sequence>MILIDFNQVMIGNLMMNAKTQADVSEDLLRHMILNTLRNYRKQFTKQYGEIIICNDSRHYWR</sequence>
<gene>
    <name evidence="1" type="ORF">METZ01_LOCUS256831</name>
</gene>
<accession>A0A382IXW3</accession>
<dbReference type="AlphaFoldDB" id="A0A382IXW3"/>
<organism evidence="1">
    <name type="scientific">marine metagenome</name>
    <dbReference type="NCBI Taxonomy" id="408172"/>
    <lineage>
        <taxon>unclassified sequences</taxon>
        <taxon>metagenomes</taxon>
        <taxon>ecological metagenomes</taxon>
    </lineage>
</organism>
<reference evidence="1" key="1">
    <citation type="submission" date="2018-05" db="EMBL/GenBank/DDBJ databases">
        <authorList>
            <person name="Lanie J.A."/>
            <person name="Ng W.-L."/>
            <person name="Kazmierczak K.M."/>
            <person name="Andrzejewski T.M."/>
            <person name="Davidsen T.M."/>
            <person name="Wayne K.J."/>
            <person name="Tettelin H."/>
            <person name="Glass J.I."/>
            <person name="Rusch D."/>
            <person name="Podicherti R."/>
            <person name="Tsui H.-C.T."/>
            <person name="Winkler M.E."/>
        </authorList>
    </citation>
    <scope>NUCLEOTIDE SEQUENCE</scope>
</reference>
<dbReference type="Gene3D" id="3.40.50.1010">
    <property type="entry name" value="5'-nuclease"/>
    <property type="match status" value="1"/>
</dbReference>
<evidence type="ECO:0000313" key="1">
    <source>
        <dbReference type="EMBL" id="SVC03977.1"/>
    </source>
</evidence>
<feature type="non-terminal residue" evidence="1">
    <location>
        <position position="62"/>
    </location>
</feature>
<dbReference type="EMBL" id="UINC01070098">
    <property type="protein sequence ID" value="SVC03977.1"/>
    <property type="molecule type" value="Genomic_DNA"/>
</dbReference>